<keyword evidence="1" id="KW-0812">Transmembrane</keyword>
<comment type="caution">
    <text evidence="2">The sequence shown here is derived from an EMBL/GenBank/DDBJ whole genome shotgun (WGS) entry which is preliminary data.</text>
</comment>
<keyword evidence="3" id="KW-1185">Reference proteome</keyword>
<accession>A0A561VD70</accession>
<keyword evidence="1" id="KW-1133">Transmembrane helix</keyword>
<evidence type="ECO:0000256" key="1">
    <source>
        <dbReference type="SAM" id="Phobius"/>
    </source>
</evidence>
<gene>
    <name evidence="2" type="ORF">FHU34_129</name>
</gene>
<protein>
    <submittedName>
        <fullName evidence="2">Uncharacterized protein</fullName>
    </submittedName>
</protein>
<keyword evidence="1" id="KW-0472">Membrane</keyword>
<name>A0A561VD70_9ACTN</name>
<proteinExistence type="predicted"/>
<evidence type="ECO:0000313" key="2">
    <source>
        <dbReference type="EMBL" id="TWG09562.1"/>
    </source>
</evidence>
<dbReference type="AlphaFoldDB" id="A0A561VD70"/>
<reference evidence="2 3" key="1">
    <citation type="submission" date="2019-06" db="EMBL/GenBank/DDBJ databases">
        <title>Sequencing the genomes of 1000 actinobacteria strains.</title>
        <authorList>
            <person name="Klenk H.-P."/>
        </authorList>
    </citation>
    <scope>NUCLEOTIDE SEQUENCE [LARGE SCALE GENOMIC DNA]</scope>
    <source>
        <strain evidence="2 3">DSM 45885</strain>
    </source>
</reference>
<dbReference type="EMBL" id="VIWZ01000002">
    <property type="protein sequence ID" value="TWG09562.1"/>
    <property type="molecule type" value="Genomic_DNA"/>
</dbReference>
<feature type="transmembrane region" description="Helical" evidence="1">
    <location>
        <begin position="48"/>
        <end position="73"/>
    </location>
</feature>
<sequence length="80" mass="7715">MGAAGVTGAGTRVGAYTSRVTGATDGDGGAGEGVRRPSVAAVARDRRVWLILAIVAGLIVCCCSAVVGALIALSSGLLTA</sequence>
<dbReference type="Proteomes" id="UP000317685">
    <property type="component" value="Unassembled WGS sequence"/>
</dbReference>
<evidence type="ECO:0000313" key="3">
    <source>
        <dbReference type="Proteomes" id="UP000317685"/>
    </source>
</evidence>
<organism evidence="2 3">
    <name type="scientific">Micromonospora taraxaci</name>
    <dbReference type="NCBI Taxonomy" id="1316803"/>
    <lineage>
        <taxon>Bacteria</taxon>
        <taxon>Bacillati</taxon>
        <taxon>Actinomycetota</taxon>
        <taxon>Actinomycetes</taxon>
        <taxon>Micromonosporales</taxon>
        <taxon>Micromonosporaceae</taxon>
        <taxon>Micromonospora</taxon>
    </lineage>
</organism>